<name>A0ABS1C7P3_9FIRM</name>
<feature type="transmembrane region" description="Helical" evidence="1">
    <location>
        <begin position="32"/>
        <end position="55"/>
    </location>
</feature>
<dbReference type="EMBL" id="JACVDA010000005">
    <property type="protein sequence ID" value="MBK1468129.1"/>
    <property type="molecule type" value="Genomic_DNA"/>
</dbReference>
<protein>
    <submittedName>
        <fullName evidence="2">Uncharacterized protein</fullName>
    </submittedName>
</protein>
<gene>
    <name evidence="2" type="ORF">IBJ83_02200</name>
</gene>
<evidence type="ECO:0000256" key="1">
    <source>
        <dbReference type="SAM" id="Phobius"/>
    </source>
</evidence>
<evidence type="ECO:0000313" key="2">
    <source>
        <dbReference type="EMBL" id="MBK1468129.1"/>
    </source>
</evidence>
<comment type="caution">
    <text evidence="2">The sequence shown here is derived from an EMBL/GenBank/DDBJ whole genome shotgun (WGS) entry which is preliminary data.</text>
</comment>
<keyword evidence="3" id="KW-1185">Reference proteome</keyword>
<keyword evidence="1" id="KW-1133">Transmembrane helix</keyword>
<organism evidence="2 3">
    <name type="scientific">Parvimonas parva</name>
    <dbReference type="NCBI Taxonomy" id="2769485"/>
    <lineage>
        <taxon>Bacteria</taxon>
        <taxon>Bacillati</taxon>
        <taxon>Bacillota</taxon>
        <taxon>Tissierellia</taxon>
        <taxon>Tissierellales</taxon>
        <taxon>Peptoniphilaceae</taxon>
        <taxon>Parvimonas</taxon>
    </lineage>
</organism>
<feature type="transmembrane region" description="Helical" evidence="1">
    <location>
        <begin position="6"/>
        <end position="25"/>
    </location>
</feature>
<reference evidence="2 3" key="1">
    <citation type="submission" date="2020-09" db="EMBL/GenBank/DDBJ databases">
        <title>Parvimonas S3374 sp. nov.</title>
        <authorList>
            <person name="Buhl M."/>
        </authorList>
    </citation>
    <scope>NUCLEOTIDE SEQUENCE [LARGE SCALE GENOMIC DNA]</scope>
    <source>
        <strain evidence="2 3">S3374</strain>
    </source>
</reference>
<sequence length="174" mass="19987">MSFLIFIFICISISILALLIITILFKDMETETALATLLIIFFLVVIGIHISGSFLDKTKVNEKPNKIRIEENLKKSKSNFGYPLYQVLGIKTLTEFNEDCEILIVDKYEKTVLLGIFPNEYYIVYKTPDNKNIESNVSRNDYYNYKIGEKTVGIKSTTVNNEESSVISVEYKLK</sequence>
<evidence type="ECO:0000313" key="3">
    <source>
        <dbReference type="Proteomes" id="UP000823123"/>
    </source>
</evidence>
<proteinExistence type="predicted"/>
<dbReference type="Proteomes" id="UP000823123">
    <property type="component" value="Unassembled WGS sequence"/>
</dbReference>
<keyword evidence="1" id="KW-0472">Membrane</keyword>
<dbReference type="RefSeq" id="WP_201275158.1">
    <property type="nucleotide sequence ID" value="NZ_JACVDA010000005.1"/>
</dbReference>
<keyword evidence="1" id="KW-0812">Transmembrane</keyword>
<accession>A0ABS1C7P3</accession>